<dbReference type="OrthoDB" id="117013at2759"/>
<feature type="domain" description="Reverse transcriptase" evidence="2">
    <location>
        <begin position="1"/>
        <end position="160"/>
    </location>
</feature>
<dbReference type="AlphaFoldDB" id="A0A9W6XSX4"/>
<dbReference type="InterPro" id="IPR043502">
    <property type="entry name" value="DNA/RNA_pol_sf"/>
</dbReference>
<feature type="region of interest" description="Disordered" evidence="1">
    <location>
        <begin position="1"/>
        <end position="24"/>
    </location>
</feature>
<dbReference type="EMBL" id="BSXT01001717">
    <property type="protein sequence ID" value="GMF44608.1"/>
    <property type="molecule type" value="Genomic_DNA"/>
</dbReference>
<dbReference type="PROSITE" id="PS50878">
    <property type="entry name" value="RT_POL"/>
    <property type="match status" value="1"/>
</dbReference>
<comment type="caution">
    <text evidence="3">The sequence shown here is derived from an EMBL/GenBank/DDBJ whole genome shotgun (WGS) entry which is preliminary data.</text>
</comment>
<organism evidence="3 4">
    <name type="scientific">Phytophthora fragariaefolia</name>
    <dbReference type="NCBI Taxonomy" id="1490495"/>
    <lineage>
        <taxon>Eukaryota</taxon>
        <taxon>Sar</taxon>
        <taxon>Stramenopiles</taxon>
        <taxon>Oomycota</taxon>
        <taxon>Peronosporomycetes</taxon>
        <taxon>Peronosporales</taxon>
        <taxon>Peronosporaceae</taxon>
        <taxon>Phytophthora</taxon>
    </lineage>
</organism>
<dbReference type="SUPFAM" id="SSF56672">
    <property type="entry name" value="DNA/RNA polymerases"/>
    <property type="match status" value="1"/>
</dbReference>
<proteinExistence type="predicted"/>
<dbReference type="Proteomes" id="UP001165121">
    <property type="component" value="Unassembled WGS sequence"/>
</dbReference>
<accession>A0A9W6XSX4</accession>
<feature type="compositionally biased region" description="Basic and acidic residues" evidence="1">
    <location>
        <begin position="8"/>
        <end position="18"/>
    </location>
</feature>
<keyword evidence="4" id="KW-1185">Reference proteome</keyword>
<evidence type="ECO:0000259" key="2">
    <source>
        <dbReference type="PROSITE" id="PS50878"/>
    </source>
</evidence>
<evidence type="ECO:0000313" key="4">
    <source>
        <dbReference type="Proteomes" id="UP001165121"/>
    </source>
</evidence>
<dbReference type="InterPro" id="IPR000477">
    <property type="entry name" value="RT_dom"/>
</dbReference>
<dbReference type="Pfam" id="PF00078">
    <property type="entry name" value="RVT_1"/>
    <property type="match status" value="1"/>
</dbReference>
<gene>
    <name evidence="3" type="ORF">Pfra01_001561500</name>
</gene>
<evidence type="ECO:0000313" key="3">
    <source>
        <dbReference type="EMBL" id="GMF44608.1"/>
    </source>
</evidence>
<reference evidence="3" key="1">
    <citation type="submission" date="2023-04" db="EMBL/GenBank/DDBJ databases">
        <title>Phytophthora fragariaefolia NBRC 109709.</title>
        <authorList>
            <person name="Ichikawa N."/>
            <person name="Sato H."/>
            <person name="Tonouchi N."/>
        </authorList>
    </citation>
    <scope>NUCLEOTIDE SEQUENCE</scope>
    <source>
        <strain evidence="3">NBRC 109709</strain>
    </source>
</reference>
<sequence length="160" mass="18005">MLNSPADRAPEHHPESDLANRTCPDISSSGYQPGFAPKWISQAPPHSRHRLGSKMTQRYQNVIHVLGMDLSRAFDTIDREKLLDFLLRFLEDDDIRLIKLLLVDTTLSLRTGSTTLPPFCSNIGTHQGESPSPVLFVVYQDAAFRDLADHFAVPETYSSR</sequence>
<protein>
    <submittedName>
        <fullName evidence="3">Unnamed protein product</fullName>
    </submittedName>
</protein>
<evidence type="ECO:0000256" key="1">
    <source>
        <dbReference type="SAM" id="MobiDB-lite"/>
    </source>
</evidence>
<name>A0A9W6XSX4_9STRA</name>